<keyword evidence="11" id="KW-0325">Glycoprotein</keyword>
<organism evidence="16 17">
    <name type="scientific">Cicer arietinum</name>
    <name type="common">Chickpea</name>
    <name type="synonym">Garbanzo</name>
    <dbReference type="NCBI Taxonomy" id="3827"/>
    <lineage>
        <taxon>Eukaryota</taxon>
        <taxon>Viridiplantae</taxon>
        <taxon>Streptophyta</taxon>
        <taxon>Embryophyta</taxon>
        <taxon>Tracheophyta</taxon>
        <taxon>Spermatophyta</taxon>
        <taxon>Magnoliopsida</taxon>
        <taxon>eudicotyledons</taxon>
        <taxon>Gunneridae</taxon>
        <taxon>Pentapetalae</taxon>
        <taxon>rosids</taxon>
        <taxon>fabids</taxon>
        <taxon>Fabales</taxon>
        <taxon>Fabaceae</taxon>
        <taxon>Papilionoideae</taxon>
        <taxon>50 kb inversion clade</taxon>
        <taxon>NPAAA clade</taxon>
        <taxon>Hologalegina</taxon>
        <taxon>IRL clade</taxon>
        <taxon>Cicereae</taxon>
        <taxon>Cicer</taxon>
    </lineage>
</organism>
<reference evidence="17" key="2">
    <citation type="submission" date="2025-08" db="UniProtKB">
        <authorList>
            <consortium name="RefSeq"/>
        </authorList>
    </citation>
    <scope>IDENTIFICATION</scope>
    <source>
        <tissue evidence="17">Etiolated seedlings</tissue>
    </source>
</reference>
<dbReference type="InterPro" id="IPR000719">
    <property type="entry name" value="Prot_kinase_dom"/>
</dbReference>
<dbReference type="eggNOG" id="KOG1187">
    <property type="taxonomic scope" value="Eukaryota"/>
</dbReference>
<keyword evidence="9 13" id="KW-1133">Transmembrane helix</keyword>
<dbReference type="Pfam" id="PF13947">
    <property type="entry name" value="GUB_WAK_bind"/>
    <property type="match status" value="2"/>
</dbReference>
<dbReference type="InterPro" id="IPR011009">
    <property type="entry name" value="Kinase-like_dom_sf"/>
</dbReference>
<proteinExistence type="predicted"/>
<evidence type="ECO:0000256" key="1">
    <source>
        <dbReference type="ARBA" id="ARBA00004479"/>
    </source>
</evidence>
<dbReference type="GO" id="GO:0030247">
    <property type="term" value="F:polysaccharide binding"/>
    <property type="evidence" value="ECO:0007669"/>
    <property type="project" value="InterPro"/>
</dbReference>
<dbReference type="InterPro" id="IPR008271">
    <property type="entry name" value="Ser/Thr_kinase_AS"/>
</dbReference>
<feature type="chain" id="PRO_5018752569" evidence="14">
    <location>
        <begin position="23"/>
        <end position="1468"/>
    </location>
</feature>
<evidence type="ECO:0000313" key="17">
    <source>
        <dbReference type="RefSeq" id="XP_004498418.2"/>
    </source>
</evidence>
<dbReference type="GO" id="GO:0005524">
    <property type="term" value="F:ATP binding"/>
    <property type="evidence" value="ECO:0007669"/>
    <property type="project" value="UniProtKB-UniRule"/>
</dbReference>
<dbReference type="SMART" id="SM00220">
    <property type="entry name" value="S_TKc"/>
    <property type="match status" value="2"/>
</dbReference>
<dbReference type="PROSITE" id="PS00108">
    <property type="entry name" value="PROTEIN_KINASE_ST"/>
    <property type="match status" value="2"/>
</dbReference>
<evidence type="ECO:0000256" key="12">
    <source>
        <dbReference type="PROSITE-ProRule" id="PRU10141"/>
    </source>
</evidence>
<dbReference type="PANTHER" id="PTHR27009">
    <property type="entry name" value="RUST RESISTANCE KINASE LR10-RELATED"/>
    <property type="match status" value="1"/>
</dbReference>
<evidence type="ECO:0000256" key="9">
    <source>
        <dbReference type="ARBA" id="ARBA00022989"/>
    </source>
</evidence>
<dbReference type="KEGG" id="cam:101510924"/>
<evidence type="ECO:0000256" key="11">
    <source>
        <dbReference type="ARBA" id="ARBA00023180"/>
    </source>
</evidence>
<dbReference type="RefSeq" id="XP_004498418.2">
    <property type="nucleotide sequence ID" value="XM_004498361.3"/>
</dbReference>
<keyword evidence="6 12" id="KW-0547">Nucleotide-binding</keyword>
<protein>
    <submittedName>
        <fullName evidence="17">Uncharacterized protein LOC101510924</fullName>
    </submittedName>
</protein>
<keyword evidence="5 14" id="KW-0732">Signal</keyword>
<keyword evidence="3" id="KW-0808">Transferase</keyword>
<evidence type="ECO:0000256" key="14">
    <source>
        <dbReference type="SAM" id="SignalP"/>
    </source>
</evidence>
<dbReference type="PaxDb" id="3827-XP_004498418.1"/>
<dbReference type="Gene3D" id="1.10.510.10">
    <property type="entry name" value="Transferase(Phosphotransferase) domain 1"/>
    <property type="match status" value="2"/>
</dbReference>
<comment type="subcellular location">
    <subcellularLocation>
        <location evidence="1">Membrane</location>
        <topology evidence="1">Single-pass type I membrane protein</topology>
    </subcellularLocation>
</comment>
<gene>
    <name evidence="17" type="primary">LOC101510924</name>
</gene>
<evidence type="ECO:0000256" key="8">
    <source>
        <dbReference type="ARBA" id="ARBA00022840"/>
    </source>
</evidence>
<feature type="signal peptide" evidence="14">
    <location>
        <begin position="1"/>
        <end position="22"/>
    </location>
</feature>
<dbReference type="GO" id="GO:0004674">
    <property type="term" value="F:protein serine/threonine kinase activity"/>
    <property type="evidence" value="ECO:0007669"/>
    <property type="project" value="UniProtKB-KW"/>
</dbReference>
<dbReference type="SUPFAM" id="SSF56112">
    <property type="entry name" value="Protein kinase-like (PK-like)"/>
    <property type="match status" value="2"/>
</dbReference>
<dbReference type="InterPro" id="IPR045874">
    <property type="entry name" value="LRK10/LRL21-25-like"/>
</dbReference>
<reference evidence="16" key="1">
    <citation type="journal article" date="2013" name="Nat. Biotechnol.">
        <title>Draft genome sequence of chickpea (Cicer arietinum) provides a resource for trait improvement.</title>
        <authorList>
            <person name="Varshney R.K."/>
            <person name="Song C."/>
            <person name="Saxena R.K."/>
            <person name="Azam S."/>
            <person name="Yu S."/>
            <person name="Sharpe A.G."/>
            <person name="Cannon S."/>
            <person name="Baek J."/>
            <person name="Rosen B.D."/>
            <person name="Tar'an B."/>
            <person name="Millan T."/>
            <person name="Zhang X."/>
            <person name="Ramsay L.D."/>
            <person name="Iwata A."/>
            <person name="Wang Y."/>
            <person name="Nelson W."/>
            <person name="Farmer A.D."/>
            <person name="Gaur P.M."/>
            <person name="Soderlund C."/>
            <person name="Penmetsa R.V."/>
            <person name="Xu C."/>
            <person name="Bharti A.K."/>
            <person name="He W."/>
            <person name="Winter P."/>
            <person name="Zhao S."/>
            <person name="Hane J.K."/>
            <person name="Carrasquilla-Garcia N."/>
            <person name="Condie J.A."/>
            <person name="Upadhyaya H.D."/>
            <person name="Luo M.C."/>
            <person name="Thudi M."/>
            <person name="Gowda C.L."/>
            <person name="Singh N.P."/>
            <person name="Lichtenzveig J."/>
            <person name="Gali K.K."/>
            <person name="Rubio J."/>
            <person name="Nadarajan N."/>
            <person name="Dolezel J."/>
            <person name="Bansal K.C."/>
            <person name="Xu X."/>
            <person name="Edwards D."/>
            <person name="Zhang G."/>
            <person name="Kahl G."/>
            <person name="Gil J."/>
            <person name="Singh K.B."/>
            <person name="Datta S.K."/>
            <person name="Jackson S.A."/>
            <person name="Wang J."/>
            <person name="Cook D.R."/>
        </authorList>
    </citation>
    <scope>NUCLEOTIDE SEQUENCE [LARGE SCALE GENOMIC DNA]</scope>
    <source>
        <strain evidence="16">cv. CDC Frontier</strain>
    </source>
</reference>
<evidence type="ECO:0000259" key="15">
    <source>
        <dbReference type="PROSITE" id="PS50011"/>
    </source>
</evidence>
<dbReference type="Proteomes" id="UP000087171">
    <property type="component" value="Chromosome Ca4"/>
</dbReference>
<evidence type="ECO:0000256" key="7">
    <source>
        <dbReference type="ARBA" id="ARBA00022777"/>
    </source>
</evidence>
<dbReference type="InterPro" id="IPR025287">
    <property type="entry name" value="WAK_GUB"/>
</dbReference>
<dbReference type="Gene3D" id="3.30.200.20">
    <property type="entry name" value="Phosphorylase Kinase, domain 1"/>
    <property type="match status" value="2"/>
</dbReference>
<feature type="binding site" evidence="12">
    <location>
        <position position="1170"/>
    </location>
    <ligand>
        <name>ATP</name>
        <dbReference type="ChEBI" id="CHEBI:30616"/>
    </ligand>
</feature>
<keyword evidence="16" id="KW-1185">Reference proteome</keyword>
<accession>A0A1S2Y2N9</accession>
<keyword evidence="7" id="KW-0418">Kinase</keyword>
<feature type="transmembrane region" description="Helical" evidence="13">
    <location>
        <begin position="1082"/>
        <end position="1104"/>
    </location>
</feature>
<sequence>MGCVRMMLVVSLLLVLQQGTFSANEQKQHVCPPSSCGKISNISYPFRLKTDPFQCGDTRYELSCENNVTNLYLYSSKYHVQSINYNNFTIRLVDPGIQESNYSSIPLYSLSRFYFCDTYQYDETYCSDPYQAIRGAYDDLYFEHIVYLNCSHPVTNNKKYVDIVPFVNWKNNSKGYIYAMAGDLFAKDFQVGCHVKMVTPTSWSGLLQGNYDQISYDVIHKALVYGFEISWLNLPCYNLCGDLESCNFNISTEILQCYGFCYNFQGIGERTNVCGIWYQLGIYAKDTIIAIWIGFTEMIKGENSNYDYLEYRVGLFTGHYVIPSFVASRFLLGTTLFIALLIYKWRKRHLSMYEYIEIYLQQQNNMMPIRYSYKEIKNMARGFKVKLGEGGFGTVFKGNLRSGPSIAIKMLGKSKGNGQDFISEVSTIGRIHHLNVVQLIGFCAEGSKRALVYEFMSNGSLDKYIFSKEGSIDISYDRIFEISVGVARGIAYLHHGCEMKILHFDIKPHNILLDENFTPKVSDFGLAKLHPIENSIVTMTAARGTIGYMAPELFYKNIGGVSYKADVYSFGMLLMEMASKRRNLNPRVEHSSQLYFPLWIYDQLGKEQDIEMEDTTEEEKKIVKKMIIVALWCIQLKPDDRPSMSKVLEMLEGDVENLEMPPKPILYPHETISNDQGTNFNQTMSSDWTSSYDSTEIESNPLVENIALDREATNLYIFNFKNYIFDLIMYREKSFCSVESFLCFLQIMVVVLLQLDDKTCDAITNNNTICPPSSCGKMRNIKHPFRLKSDPTRCGDKRYELSCENNMTMLTLFEGKYYVKEINYKNYTIRLVDPAIEEGTDCSSMPRYYLYASNFTSNYNPSYLGDQYRTFQNRIIETADYFEYLESEELPMFQHVIYMNCSNPVRDDPVYADTASCVKLNSEGYVYAIAGDLKVQNTKDDCHVEVVAAISFSDFNYSHYGGAWDIPNRKFSYGEIHRMLVGGFEVSWMSGPCEEVCNISNCFLSKTTGIIQCTDWADHCVTTLGFHVRCGTPSKLRMFVEGILYGIARGLLQAIGVEIHDASLGISESKIGIYIGKFTGKYILSSYIIVRFVLGLIVFFTKLINIYRTRHTSMYENIEDFLQGNSLVPIRYSYKEIKNMTKSFKDKLGEGGYGTVYKGTLRSGPLVAIKMLGKSKGNGQDFINEVATIGRIHHTNVVRLIGFCVEGSKRALVYDFMPNGSLDRYISSRDDTISLTYKKMYEISLGVARGIAYLHQGCDMQILHFDIKPHNILLDEDFISKVSDFGLAKLYPVDNSIVSLTAARGTIGYMAPELFYKNIGGVSYKADVYSFGMLLMEIANRRRNLNSHADDSSQIFFPFWIYNQLIEEREIEILGDATDEDKSNVKKMFIIALWCIQLNPSDRPSMERVIEMLEGDIENIKIPPKPSPYPTEIIQDHEISSRESISNDDISGSISFLEETVEDPLLYY</sequence>
<dbReference type="PROSITE" id="PS50011">
    <property type="entry name" value="PROTEIN_KINASE_DOM"/>
    <property type="match status" value="2"/>
</dbReference>
<dbReference type="OrthoDB" id="544400at2759"/>
<evidence type="ECO:0000256" key="5">
    <source>
        <dbReference type="ARBA" id="ARBA00022729"/>
    </source>
</evidence>
<evidence type="ECO:0000256" key="13">
    <source>
        <dbReference type="SAM" id="Phobius"/>
    </source>
</evidence>
<dbReference type="Pfam" id="PF00069">
    <property type="entry name" value="Pkinase"/>
    <property type="match status" value="2"/>
</dbReference>
<evidence type="ECO:0000256" key="6">
    <source>
        <dbReference type="ARBA" id="ARBA00022741"/>
    </source>
</evidence>
<dbReference type="InterPro" id="IPR017441">
    <property type="entry name" value="Protein_kinase_ATP_BS"/>
</dbReference>
<keyword evidence="4 13" id="KW-0812">Transmembrane</keyword>
<evidence type="ECO:0000256" key="4">
    <source>
        <dbReference type="ARBA" id="ARBA00022692"/>
    </source>
</evidence>
<evidence type="ECO:0000256" key="2">
    <source>
        <dbReference type="ARBA" id="ARBA00022527"/>
    </source>
</evidence>
<keyword evidence="10 13" id="KW-0472">Membrane</keyword>
<feature type="binding site" evidence="12">
    <location>
        <position position="409"/>
    </location>
    <ligand>
        <name>ATP</name>
        <dbReference type="ChEBI" id="CHEBI:30616"/>
    </ligand>
</feature>
<name>A0A1S2Y2N9_CICAR</name>
<feature type="domain" description="Protein kinase" evidence="15">
    <location>
        <begin position="1142"/>
        <end position="1417"/>
    </location>
</feature>
<feature type="domain" description="Protein kinase" evidence="15">
    <location>
        <begin position="381"/>
        <end position="672"/>
    </location>
</feature>
<evidence type="ECO:0000313" key="16">
    <source>
        <dbReference type="Proteomes" id="UP000087171"/>
    </source>
</evidence>
<dbReference type="CDD" id="cd14066">
    <property type="entry name" value="STKc_IRAK"/>
    <property type="match status" value="1"/>
</dbReference>
<dbReference type="FunFam" id="1.10.510.10:FF:000590">
    <property type="entry name" value="PR5-like receptor kinase"/>
    <property type="match status" value="2"/>
</dbReference>
<keyword evidence="2" id="KW-0723">Serine/threonine-protein kinase</keyword>
<keyword evidence="8 12" id="KW-0067">ATP-binding</keyword>
<evidence type="ECO:0000256" key="3">
    <source>
        <dbReference type="ARBA" id="ARBA00022679"/>
    </source>
</evidence>
<dbReference type="STRING" id="3827.A0A1S2Y2N9"/>
<dbReference type="GO" id="GO:0016020">
    <property type="term" value="C:membrane"/>
    <property type="evidence" value="ECO:0007669"/>
    <property type="project" value="UniProtKB-SubCell"/>
</dbReference>
<dbReference type="FunFam" id="3.30.200.20:FF:000178">
    <property type="entry name" value="serine/threonine-protein kinase PBS1-like"/>
    <property type="match status" value="2"/>
</dbReference>
<dbReference type="PROSITE" id="PS00107">
    <property type="entry name" value="PROTEIN_KINASE_ATP"/>
    <property type="match status" value="2"/>
</dbReference>
<evidence type="ECO:0000256" key="10">
    <source>
        <dbReference type="ARBA" id="ARBA00023136"/>
    </source>
</evidence>